<evidence type="ECO:0000259" key="3">
    <source>
        <dbReference type="PROSITE" id="PS50157"/>
    </source>
</evidence>
<dbReference type="EMBL" id="LVVM01000519">
    <property type="protein sequence ID" value="OJA20558.1"/>
    <property type="molecule type" value="Genomic_DNA"/>
</dbReference>
<dbReference type="AlphaFoldDB" id="A0A1J8QFT2"/>
<keyword evidence="1" id="KW-0862">Zinc</keyword>
<dbReference type="PROSITE" id="PS00028">
    <property type="entry name" value="ZINC_FINGER_C2H2_1"/>
    <property type="match status" value="1"/>
</dbReference>
<dbReference type="PROSITE" id="PS50157">
    <property type="entry name" value="ZINC_FINGER_C2H2_2"/>
    <property type="match status" value="1"/>
</dbReference>
<keyword evidence="5" id="KW-1185">Reference proteome</keyword>
<feature type="region of interest" description="Disordered" evidence="2">
    <location>
        <begin position="131"/>
        <end position="179"/>
    </location>
</feature>
<accession>A0A1J8QFT2</accession>
<dbReference type="Proteomes" id="UP000183567">
    <property type="component" value="Unassembled WGS sequence"/>
</dbReference>
<sequence>MLDQYNPLMLHPSNSHSSIGVVSPHMFDPYTEKVNPGHLFVQPHTIQIIQLVEGPPPPRRISSVIESSSAGSSSGSSYPSTSDSEEDDCSSYCSSYATQPDPSQDREPVVWTDDTYSVRMKRIHVWRDNSIKAMSSSPEPRSSSLKRKLNQNQTDDDPVSHSRKRSRSRDAQSPSRLLGHSCTACDTPFSSRQSLRQHGRTPHVPEACRIAVEYDFE</sequence>
<dbReference type="InterPro" id="IPR013087">
    <property type="entry name" value="Znf_C2H2_type"/>
</dbReference>
<dbReference type="OrthoDB" id="3256870at2759"/>
<protein>
    <recommendedName>
        <fullName evidence="3">C2H2-type domain-containing protein</fullName>
    </recommendedName>
</protein>
<evidence type="ECO:0000256" key="1">
    <source>
        <dbReference type="PROSITE-ProRule" id="PRU00042"/>
    </source>
</evidence>
<reference evidence="4 5" key="1">
    <citation type="submission" date="2016-03" db="EMBL/GenBank/DDBJ databases">
        <title>Comparative genomics of the ectomycorrhizal sister species Rhizopogon vinicolor and Rhizopogon vesiculosus (Basidiomycota: Boletales) reveals a divergence of the mating type B locus.</title>
        <authorList>
            <person name="Mujic A.B."/>
            <person name="Kuo A."/>
            <person name="Tritt A."/>
            <person name="Lipzen A."/>
            <person name="Chen C."/>
            <person name="Johnson J."/>
            <person name="Sharma A."/>
            <person name="Barry K."/>
            <person name="Grigoriev I.V."/>
            <person name="Spatafora J.W."/>
        </authorList>
    </citation>
    <scope>NUCLEOTIDE SEQUENCE [LARGE SCALE GENOMIC DNA]</scope>
    <source>
        <strain evidence="4 5">AM-OR11-056</strain>
    </source>
</reference>
<dbReference type="GO" id="GO:0008270">
    <property type="term" value="F:zinc ion binding"/>
    <property type="evidence" value="ECO:0007669"/>
    <property type="project" value="UniProtKB-KW"/>
</dbReference>
<gene>
    <name evidence="4" type="ORF">AZE42_09787</name>
</gene>
<feature type="domain" description="C2H2-type" evidence="3">
    <location>
        <begin position="180"/>
        <end position="208"/>
    </location>
</feature>
<feature type="region of interest" description="Disordered" evidence="2">
    <location>
        <begin position="57"/>
        <end position="109"/>
    </location>
</feature>
<proteinExistence type="predicted"/>
<organism evidence="4 5">
    <name type="scientific">Rhizopogon vesiculosus</name>
    <dbReference type="NCBI Taxonomy" id="180088"/>
    <lineage>
        <taxon>Eukaryota</taxon>
        <taxon>Fungi</taxon>
        <taxon>Dikarya</taxon>
        <taxon>Basidiomycota</taxon>
        <taxon>Agaricomycotina</taxon>
        <taxon>Agaricomycetes</taxon>
        <taxon>Agaricomycetidae</taxon>
        <taxon>Boletales</taxon>
        <taxon>Suillineae</taxon>
        <taxon>Rhizopogonaceae</taxon>
        <taxon>Rhizopogon</taxon>
    </lineage>
</organism>
<keyword evidence="1" id="KW-0479">Metal-binding</keyword>
<feature type="compositionally biased region" description="Low complexity" evidence="2">
    <location>
        <begin position="62"/>
        <end position="82"/>
    </location>
</feature>
<evidence type="ECO:0000313" key="4">
    <source>
        <dbReference type="EMBL" id="OJA20558.1"/>
    </source>
</evidence>
<evidence type="ECO:0000313" key="5">
    <source>
        <dbReference type="Proteomes" id="UP000183567"/>
    </source>
</evidence>
<comment type="caution">
    <text evidence="4">The sequence shown here is derived from an EMBL/GenBank/DDBJ whole genome shotgun (WGS) entry which is preliminary data.</text>
</comment>
<keyword evidence="1" id="KW-0863">Zinc-finger</keyword>
<evidence type="ECO:0000256" key="2">
    <source>
        <dbReference type="SAM" id="MobiDB-lite"/>
    </source>
</evidence>
<name>A0A1J8QFT2_9AGAM</name>